<feature type="domain" description="HTH cro/C1-type" evidence="1">
    <location>
        <begin position="17"/>
        <end position="70"/>
    </location>
</feature>
<comment type="caution">
    <text evidence="2">The sequence shown here is derived from an EMBL/GenBank/DDBJ whole genome shotgun (WGS) entry which is preliminary data.</text>
</comment>
<evidence type="ECO:0000313" key="2">
    <source>
        <dbReference type="EMBL" id="MFC4105592.1"/>
    </source>
</evidence>
<sequence length="293" mass="32601">MADMGSTVPRRQLGRALRQLRNEAQVTLDGAAEALECSRQKIWRIEYGLSAVRSVEVRAMCELYGATAELTAALMALASQTRAKGWWHAYGEVIPEWFELYVGLEAAASRLRFYKDNLIPGILQSRDYALSVFRQDRPELAPEEHLPAVEARIVRQGLLTRRLPVAPNLDVVLSEAVLLRVVHDPAVMVTQLRHLLRVSHLPNVTIRVVPLAAGLHQGAVGGSFIVLDFPPGKRITPEPSVVYCESWTGALYLDQPGELAAYEKSWASLESLALDEEQSRRLIGKIIMEVHHG</sequence>
<reference evidence="3" key="1">
    <citation type="journal article" date="2019" name="Int. J. Syst. Evol. Microbiol.">
        <title>The Global Catalogue of Microorganisms (GCM) 10K type strain sequencing project: providing services to taxonomists for standard genome sequencing and annotation.</title>
        <authorList>
            <consortium name="The Broad Institute Genomics Platform"/>
            <consortium name="The Broad Institute Genome Sequencing Center for Infectious Disease"/>
            <person name="Wu L."/>
            <person name="Ma J."/>
        </authorList>
    </citation>
    <scope>NUCLEOTIDE SEQUENCE [LARGE SCALE GENOMIC DNA]</scope>
    <source>
        <strain evidence="3">2902at01</strain>
    </source>
</reference>
<dbReference type="PROSITE" id="PS50943">
    <property type="entry name" value="HTH_CROC1"/>
    <property type="match status" value="1"/>
</dbReference>
<organism evidence="2 3">
    <name type="scientific">Micromonospora zhanjiangensis</name>
    <dbReference type="NCBI Taxonomy" id="1522057"/>
    <lineage>
        <taxon>Bacteria</taxon>
        <taxon>Bacillati</taxon>
        <taxon>Actinomycetota</taxon>
        <taxon>Actinomycetes</taxon>
        <taxon>Micromonosporales</taxon>
        <taxon>Micromonosporaceae</taxon>
        <taxon>Micromonospora</taxon>
    </lineage>
</organism>
<dbReference type="CDD" id="cd00093">
    <property type="entry name" value="HTH_XRE"/>
    <property type="match status" value="1"/>
</dbReference>
<dbReference type="Pfam" id="PF19054">
    <property type="entry name" value="DUF5753"/>
    <property type="match status" value="1"/>
</dbReference>
<dbReference type="RefSeq" id="WP_377543100.1">
    <property type="nucleotide sequence ID" value="NZ_JBHSBN010000003.1"/>
</dbReference>
<proteinExistence type="predicted"/>
<name>A0ABV8KI05_9ACTN</name>
<dbReference type="InterPro" id="IPR043917">
    <property type="entry name" value="DUF5753"/>
</dbReference>
<dbReference type="Proteomes" id="UP001595868">
    <property type="component" value="Unassembled WGS sequence"/>
</dbReference>
<dbReference type="InterPro" id="IPR001387">
    <property type="entry name" value="Cro/C1-type_HTH"/>
</dbReference>
<dbReference type="InterPro" id="IPR010982">
    <property type="entry name" value="Lambda_DNA-bd_dom_sf"/>
</dbReference>
<dbReference type="Gene3D" id="1.10.260.40">
    <property type="entry name" value="lambda repressor-like DNA-binding domains"/>
    <property type="match status" value="1"/>
</dbReference>
<evidence type="ECO:0000259" key="1">
    <source>
        <dbReference type="PROSITE" id="PS50943"/>
    </source>
</evidence>
<gene>
    <name evidence="2" type="ORF">ACFOX0_06530</name>
</gene>
<protein>
    <submittedName>
        <fullName evidence="2">Helix-turn-helix domain-containing protein</fullName>
    </submittedName>
</protein>
<dbReference type="EMBL" id="JBHSBN010000003">
    <property type="protein sequence ID" value="MFC4105592.1"/>
    <property type="molecule type" value="Genomic_DNA"/>
</dbReference>
<accession>A0ABV8KI05</accession>
<dbReference type="Pfam" id="PF13560">
    <property type="entry name" value="HTH_31"/>
    <property type="match status" value="1"/>
</dbReference>
<evidence type="ECO:0000313" key="3">
    <source>
        <dbReference type="Proteomes" id="UP001595868"/>
    </source>
</evidence>
<dbReference type="SUPFAM" id="SSF47413">
    <property type="entry name" value="lambda repressor-like DNA-binding domains"/>
    <property type="match status" value="1"/>
</dbReference>
<keyword evidence="3" id="KW-1185">Reference proteome</keyword>